<dbReference type="EMBL" id="JARAVY010000004">
    <property type="protein sequence ID" value="MDX2909751.1"/>
    <property type="molecule type" value="Genomic_DNA"/>
</dbReference>
<evidence type="ECO:0000313" key="2">
    <source>
        <dbReference type="EMBL" id="MDX2909751.1"/>
    </source>
</evidence>
<keyword evidence="3" id="KW-1185">Reference proteome</keyword>
<reference evidence="2 3" key="1">
    <citation type="journal article" date="2023" name="Microb. Genom.">
        <title>Mesoterricola silvestris gen. nov., sp. nov., Mesoterricola sediminis sp. nov., Geothrix oryzae sp. nov., Geothrix edaphica sp. nov., Geothrix rubra sp. nov., and Geothrix limicola sp. nov., six novel members of Acidobacteriota isolated from soils.</title>
        <authorList>
            <person name="Weisberg A.J."/>
            <person name="Pearce E."/>
            <person name="Kramer C.G."/>
            <person name="Chang J.H."/>
            <person name="Clarke C.R."/>
        </authorList>
    </citation>
    <scope>NUCLEOTIDE SEQUENCE [LARGE SCALE GENOMIC DNA]</scope>
    <source>
        <strain evidence="2 3">NRRL_B-2795</strain>
    </source>
</reference>
<dbReference type="RefSeq" id="WP_256965801.1">
    <property type="nucleotide sequence ID" value="NZ_JAGJBZ010000002.1"/>
</dbReference>
<protein>
    <submittedName>
        <fullName evidence="2">Transcriptional regulator</fullName>
    </submittedName>
</protein>
<dbReference type="Proteomes" id="UP001271723">
    <property type="component" value="Unassembled WGS sequence"/>
</dbReference>
<accession>A0ABU4L2D1</accession>
<sequence>MTWSEAHTAPHEAHTAPRTAHTGPWVLHALRCVGAASLGRLDAVTGLGEATVETQLIDLGAAGLVTRFPGDTPCWALTDAGRTADAERIADELATAGARGAVEAAFDRFLVLNPELLDLCAAWQLRTVDGVVSANDHRDPAYDARVLDRFADLDRRVAPVCAELSGALPRFGRYRIRLGDALARAAAGELVYVTDGTTSYHTVWAELHEDLLATLGKRR</sequence>
<evidence type="ECO:0000313" key="3">
    <source>
        <dbReference type="Proteomes" id="UP001271723"/>
    </source>
</evidence>
<name>A0ABU4L2D1_9ACTN</name>
<feature type="region of interest" description="Disordered" evidence="1">
    <location>
        <begin position="1"/>
        <end position="20"/>
    </location>
</feature>
<comment type="caution">
    <text evidence="2">The sequence shown here is derived from an EMBL/GenBank/DDBJ whole genome shotgun (WGS) entry which is preliminary data.</text>
</comment>
<organism evidence="2 3">
    <name type="scientific">Streptomyces griseiscabiei</name>
    <dbReference type="NCBI Taxonomy" id="2993540"/>
    <lineage>
        <taxon>Bacteria</taxon>
        <taxon>Bacillati</taxon>
        <taxon>Actinomycetota</taxon>
        <taxon>Actinomycetes</taxon>
        <taxon>Kitasatosporales</taxon>
        <taxon>Streptomycetaceae</taxon>
        <taxon>Streptomyces</taxon>
    </lineage>
</organism>
<evidence type="ECO:0000256" key="1">
    <source>
        <dbReference type="SAM" id="MobiDB-lite"/>
    </source>
</evidence>
<gene>
    <name evidence="2" type="ORF">PV517_13700</name>
</gene>
<proteinExistence type="predicted"/>